<dbReference type="Proteomes" id="UP000287394">
    <property type="component" value="Chromosome"/>
</dbReference>
<accession>A0A402CSG5</accession>
<evidence type="ECO:0000313" key="2">
    <source>
        <dbReference type="Proteomes" id="UP000287394"/>
    </source>
</evidence>
<dbReference type="AlphaFoldDB" id="A0A402CSG5"/>
<proteinExistence type="predicted"/>
<dbReference type="EMBL" id="AP025739">
    <property type="protein sequence ID" value="BDI31092.1"/>
    <property type="molecule type" value="Genomic_DNA"/>
</dbReference>
<reference evidence="1 2" key="1">
    <citation type="journal article" date="2019" name="Int. J. Syst. Evol. Microbiol.">
        <title>Capsulimonas corticalis gen. nov., sp. nov., an aerobic capsulated bacterium, of a novel bacterial order, Capsulimonadales ord. nov., of the class Armatimonadia of the phylum Armatimonadetes.</title>
        <authorList>
            <person name="Li J."/>
            <person name="Kudo C."/>
            <person name="Tonouchi A."/>
        </authorList>
    </citation>
    <scope>NUCLEOTIDE SEQUENCE [LARGE SCALE GENOMIC DNA]</scope>
    <source>
        <strain evidence="1 2">AX-7</strain>
    </source>
</reference>
<dbReference type="KEGG" id="ccot:CCAX7_31430"/>
<keyword evidence="2" id="KW-1185">Reference proteome</keyword>
<dbReference type="OrthoDB" id="6879702at2"/>
<sequence length="151" mass="16927">MGAAFYVVLEREIEDFDSSMNGKPLGHLPYDENDVDILTSIAKTIGVKSLMEYSSADPDQIIGMIFDGDPAEAPLELRNRIPPTEWFAAEDGLAAARALLHYLQAHPDFIPTPEDISWNFQESVEADLQDLERILERAQQEGVRWYLGGDC</sequence>
<protein>
    <submittedName>
        <fullName evidence="1">Uncharacterized protein</fullName>
    </submittedName>
</protein>
<name>A0A402CSG5_9BACT</name>
<dbReference type="RefSeq" id="WP_119320337.1">
    <property type="nucleotide sequence ID" value="NZ_AP025739.1"/>
</dbReference>
<evidence type="ECO:0000313" key="1">
    <source>
        <dbReference type="EMBL" id="BDI31092.1"/>
    </source>
</evidence>
<gene>
    <name evidence="1" type="ORF">CCAX7_31430</name>
</gene>
<organism evidence="1 2">
    <name type="scientific">Capsulimonas corticalis</name>
    <dbReference type="NCBI Taxonomy" id="2219043"/>
    <lineage>
        <taxon>Bacteria</taxon>
        <taxon>Bacillati</taxon>
        <taxon>Armatimonadota</taxon>
        <taxon>Armatimonadia</taxon>
        <taxon>Capsulimonadales</taxon>
        <taxon>Capsulimonadaceae</taxon>
        <taxon>Capsulimonas</taxon>
    </lineage>
</organism>